<name>A0ACC2WZ19_9TREE</name>
<evidence type="ECO:0000313" key="1">
    <source>
        <dbReference type="EMBL" id="KAJ9116354.1"/>
    </source>
</evidence>
<organism evidence="1 2">
    <name type="scientific">Naganishia vaughanmartiniae</name>
    <dbReference type="NCBI Taxonomy" id="1424756"/>
    <lineage>
        <taxon>Eukaryota</taxon>
        <taxon>Fungi</taxon>
        <taxon>Dikarya</taxon>
        <taxon>Basidiomycota</taxon>
        <taxon>Agaricomycotina</taxon>
        <taxon>Tremellomycetes</taxon>
        <taxon>Filobasidiales</taxon>
        <taxon>Filobasidiaceae</taxon>
        <taxon>Naganishia</taxon>
    </lineage>
</organism>
<dbReference type="Proteomes" id="UP001243375">
    <property type="component" value="Unassembled WGS sequence"/>
</dbReference>
<comment type="caution">
    <text evidence="1">The sequence shown here is derived from an EMBL/GenBank/DDBJ whole genome shotgun (WGS) entry which is preliminary data.</text>
</comment>
<dbReference type="EMBL" id="JASBWU010000014">
    <property type="protein sequence ID" value="KAJ9116354.1"/>
    <property type="molecule type" value="Genomic_DNA"/>
</dbReference>
<gene>
    <name evidence="1" type="ORF">QFC22_004795</name>
</gene>
<protein>
    <submittedName>
        <fullName evidence="1">Uncharacterized protein</fullName>
    </submittedName>
</protein>
<evidence type="ECO:0000313" key="2">
    <source>
        <dbReference type="Proteomes" id="UP001243375"/>
    </source>
</evidence>
<reference evidence="1" key="1">
    <citation type="submission" date="2023-04" db="EMBL/GenBank/DDBJ databases">
        <title>Draft Genome sequencing of Naganishia species isolated from polar environments using Oxford Nanopore Technology.</title>
        <authorList>
            <person name="Leo P."/>
            <person name="Venkateswaran K."/>
        </authorList>
    </citation>
    <scope>NUCLEOTIDE SEQUENCE</scope>
    <source>
        <strain evidence="1">MNA-CCFEE 5425</strain>
    </source>
</reference>
<proteinExistence type="predicted"/>
<keyword evidence="2" id="KW-1185">Reference proteome</keyword>
<sequence>MAGTIPEPFCTFSDHSLAVRVLHVGVGWGVEARVFTGGLDGCIKVWGMNPARLLTTFTLPAGQIPLSLAVDPLERWFHVGTDAGEVHHVRMFRRRKDVGKRTEEGDDDALLVQGQGYEDKEFGEMVVAVGGQGEGSAGIKIGGEGGKGRISLGAPITALALSKSQSHLISGTANGHIHIHSLPSHQHLRTITSHTGVPVTHLSTLTRPPDLVGSVSLRDAANAATSTSGGLAGAGAWPVIEVRQFERMKVVKRDARGLMGDIGVMLRPLVGFSELQELDTLDSEEEGEPYSSFAGAAHYGNGYASVLTPAVAAEKVATLEAELEAVKAKLQRATEINQEMWEGVVERTFERVAGGGKGGKAVEVEGDVQMAD</sequence>
<accession>A0ACC2WZ19</accession>